<dbReference type="AlphaFoldDB" id="A0A2M8L5K9"/>
<gene>
    <name evidence="2" type="ORF">COU96_01220</name>
</gene>
<dbReference type="GO" id="GO:0004803">
    <property type="term" value="F:transposase activity"/>
    <property type="evidence" value="ECO:0007669"/>
    <property type="project" value="InterPro"/>
</dbReference>
<dbReference type="PANTHER" id="PTHR34322:SF2">
    <property type="entry name" value="TRANSPOSASE IS200-LIKE DOMAIN-CONTAINING PROTEIN"/>
    <property type="match status" value="1"/>
</dbReference>
<dbReference type="GO" id="GO:0003677">
    <property type="term" value="F:DNA binding"/>
    <property type="evidence" value="ECO:0007669"/>
    <property type="project" value="InterPro"/>
</dbReference>
<dbReference type="GO" id="GO:0006313">
    <property type="term" value="P:DNA transposition"/>
    <property type="evidence" value="ECO:0007669"/>
    <property type="project" value="InterPro"/>
</dbReference>
<dbReference type="Proteomes" id="UP000229500">
    <property type="component" value="Unassembled WGS sequence"/>
</dbReference>
<dbReference type="Pfam" id="PF01797">
    <property type="entry name" value="Y1_Tnp"/>
    <property type="match status" value="1"/>
</dbReference>
<dbReference type="Gene3D" id="3.30.70.1290">
    <property type="entry name" value="Transposase IS200-like"/>
    <property type="match status" value="1"/>
</dbReference>
<feature type="domain" description="Transposase IS200-like" evidence="1">
    <location>
        <begin position="56"/>
        <end position="154"/>
    </location>
</feature>
<evidence type="ECO:0000313" key="3">
    <source>
        <dbReference type="Proteomes" id="UP000229500"/>
    </source>
</evidence>
<evidence type="ECO:0000259" key="1">
    <source>
        <dbReference type="SMART" id="SM01321"/>
    </source>
</evidence>
<accession>A0A2M8L5K9</accession>
<dbReference type="InterPro" id="IPR036515">
    <property type="entry name" value="Transposase_17_sf"/>
</dbReference>
<comment type="caution">
    <text evidence="2">The sequence shown here is derived from an EMBL/GenBank/DDBJ whole genome shotgun (WGS) entry which is preliminary data.</text>
</comment>
<dbReference type="PANTHER" id="PTHR34322">
    <property type="entry name" value="TRANSPOSASE, Y1_TNP DOMAIN-CONTAINING"/>
    <property type="match status" value="1"/>
</dbReference>
<organism evidence="2 3">
    <name type="scientific">Candidatus Shapirobacteria bacterium CG10_big_fil_rev_8_21_14_0_10_38_14</name>
    <dbReference type="NCBI Taxonomy" id="1974483"/>
    <lineage>
        <taxon>Bacteria</taxon>
        <taxon>Candidatus Shapironibacteriota</taxon>
    </lineage>
</organism>
<dbReference type="EMBL" id="PFEL01000053">
    <property type="protein sequence ID" value="PJE69130.1"/>
    <property type="molecule type" value="Genomic_DNA"/>
</dbReference>
<evidence type="ECO:0000313" key="2">
    <source>
        <dbReference type="EMBL" id="PJE69130.1"/>
    </source>
</evidence>
<dbReference type="InterPro" id="IPR002686">
    <property type="entry name" value="Transposase_17"/>
</dbReference>
<sequence>MVPIRKTPLINNEVYHVYNRSISFTPAFVSKRDYQRTLEILNYYQFAKTPLSFSKFKKVSTKERAKLLEKLNKENNHLAKILCFCLMPNHFHLLLKQTKENGISKLVANLQNSYTRYFNLKNKRLGPLFQGAFKAIRIETEEQLVHVSRYIHLNPYSSLVIKTLGEIKEYTWSSFREYLHPSKNQICFSKEILNFFKNPKEYKNFVLDQANYQKEIEKIKHLVLE</sequence>
<proteinExistence type="predicted"/>
<reference evidence="3" key="1">
    <citation type="submission" date="2017-09" db="EMBL/GenBank/DDBJ databases">
        <title>Depth-based differentiation of microbial function through sediment-hosted aquifers and enrichment of novel symbionts in the deep terrestrial subsurface.</title>
        <authorList>
            <person name="Probst A.J."/>
            <person name="Ladd B."/>
            <person name="Jarett J.K."/>
            <person name="Geller-Mcgrath D.E."/>
            <person name="Sieber C.M.K."/>
            <person name="Emerson J.B."/>
            <person name="Anantharaman K."/>
            <person name="Thomas B.C."/>
            <person name="Malmstrom R."/>
            <person name="Stieglmeier M."/>
            <person name="Klingl A."/>
            <person name="Woyke T."/>
            <person name="Ryan C.M."/>
            <person name="Banfield J.F."/>
        </authorList>
    </citation>
    <scope>NUCLEOTIDE SEQUENCE [LARGE SCALE GENOMIC DNA]</scope>
</reference>
<dbReference type="SMART" id="SM01321">
    <property type="entry name" value="Y1_Tnp"/>
    <property type="match status" value="1"/>
</dbReference>
<protein>
    <recommendedName>
        <fullName evidence="1">Transposase IS200-like domain-containing protein</fullName>
    </recommendedName>
</protein>
<dbReference type="SUPFAM" id="SSF143422">
    <property type="entry name" value="Transposase IS200-like"/>
    <property type="match status" value="1"/>
</dbReference>
<name>A0A2M8L5K9_9BACT</name>